<dbReference type="CDD" id="cd06225">
    <property type="entry name" value="HAMP"/>
    <property type="match status" value="1"/>
</dbReference>
<gene>
    <name evidence="14" type="ORF">J40TS1_28660</name>
</gene>
<dbReference type="Gene3D" id="3.30.565.10">
    <property type="entry name" value="Histidine kinase-like ATPase, C-terminal domain"/>
    <property type="match status" value="1"/>
</dbReference>
<dbReference type="Gene3D" id="6.10.340.10">
    <property type="match status" value="1"/>
</dbReference>
<evidence type="ECO:0000313" key="15">
    <source>
        <dbReference type="Proteomes" id="UP000683139"/>
    </source>
</evidence>
<name>A0A919YS66_9BACL</name>
<feature type="transmembrane region" description="Helical" evidence="12">
    <location>
        <begin position="7"/>
        <end position="28"/>
    </location>
</feature>
<evidence type="ECO:0000256" key="10">
    <source>
        <dbReference type="ARBA" id="ARBA00023012"/>
    </source>
</evidence>
<keyword evidence="11 12" id="KW-0472">Membrane</keyword>
<dbReference type="InterPro" id="IPR050640">
    <property type="entry name" value="Bact_2-comp_sensor_kinase"/>
</dbReference>
<feature type="domain" description="HAMP" evidence="13">
    <location>
        <begin position="300"/>
        <end position="352"/>
    </location>
</feature>
<dbReference type="InterPro" id="IPR010559">
    <property type="entry name" value="Sig_transdc_His_kin_internal"/>
</dbReference>
<evidence type="ECO:0000256" key="6">
    <source>
        <dbReference type="ARBA" id="ARBA00022741"/>
    </source>
</evidence>
<proteinExistence type="predicted"/>
<evidence type="ECO:0000256" key="12">
    <source>
        <dbReference type="SAM" id="Phobius"/>
    </source>
</evidence>
<keyword evidence="2" id="KW-1003">Cell membrane</keyword>
<dbReference type="AlphaFoldDB" id="A0A919YS66"/>
<evidence type="ECO:0000256" key="1">
    <source>
        <dbReference type="ARBA" id="ARBA00004651"/>
    </source>
</evidence>
<evidence type="ECO:0000313" key="14">
    <source>
        <dbReference type="EMBL" id="GIP17224.1"/>
    </source>
</evidence>
<evidence type="ECO:0000256" key="2">
    <source>
        <dbReference type="ARBA" id="ARBA00022475"/>
    </source>
</evidence>
<dbReference type="SMART" id="SM00304">
    <property type="entry name" value="HAMP"/>
    <property type="match status" value="1"/>
</dbReference>
<evidence type="ECO:0000256" key="4">
    <source>
        <dbReference type="ARBA" id="ARBA00022679"/>
    </source>
</evidence>
<dbReference type="PROSITE" id="PS50885">
    <property type="entry name" value="HAMP"/>
    <property type="match status" value="1"/>
</dbReference>
<keyword evidence="10" id="KW-0902">Two-component regulatory system</keyword>
<evidence type="ECO:0000256" key="7">
    <source>
        <dbReference type="ARBA" id="ARBA00022777"/>
    </source>
</evidence>
<keyword evidence="4" id="KW-0808">Transferase</keyword>
<dbReference type="Pfam" id="PF00672">
    <property type="entry name" value="HAMP"/>
    <property type="match status" value="1"/>
</dbReference>
<protein>
    <recommendedName>
        <fullName evidence="13">HAMP domain-containing protein</fullName>
    </recommendedName>
</protein>
<keyword evidence="7" id="KW-0418">Kinase</keyword>
<accession>A0A919YS66</accession>
<evidence type="ECO:0000256" key="9">
    <source>
        <dbReference type="ARBA" id="ARBA00022989"/>
    </source>
</evidence>
<comment type="subcellular location">
    <subcellularLocation>
        <location evidence="1">Cell membrane</location>
        <topology evidence="1">Multi-pass membrane protein</topology>
    </subcellularLocation>
</comment>
<keyword evidence="6" id="KW-0547">Nucleotide-binding</keyword>
<dbReference type="GO" id="GO:0005886">
    <property type="term" value="C:plasma membrane"/>
    <property type="evidence" value="ECO:0007669"/>
    <property type="project" value="UniProtKB-SubCell"/>
</dbReference>
<dbReference type="SUPFAM" id="SSF158472">
    <property type="entry name" value="HAMP domain-like"/>
    <property type="match status" value="1"/>
</dbReference>
<dbReference type="PANTHER" id="PTHR34220:SF11">
    <property type="entry name" value="SENSOR PROTEIN KINASE HPTS"/>
    <property type="match status" value="1"/>
</dbReference>
<keyword evidence="3" id="KW-0597">Phosphoprotein</keyword>
<sequence>MRFRQSVKYRLTIGFILVMVPVIVYMLLNNSNSRELVKTKVSETYSNTLSIFAGQIDHYLAQIDDYLYKMAVLDSDIGLLTSYPIGSNEYTLTKVRIDAKLNRDVGVYNLLNSVFLYQPDDIIFGTESLYDDTHKLLAEHMSSQVGKQKGMYQYEKSHWYIGESDRIEGKYFLINYIKVSDSLYFGAIVTIADIQELLLFQWNDGDIGYSNIYRTEQGELQDSLTAQQNGEDSAASELISSNEKDYVIMDQHSEVANIAYRLAIPEKTVMRELLFFRNATLVAPLFFLVVLGLYVLFMQRMLFKPLHELMIGMKKISLGNLGVRLKGNRTVEFDFLANTFNDMAEQVKNLKIDVYEEQLRVKQGELKQLQSQINPHFYMNSLNIIYNFAVLEEMESVKKMSLHLADYFRFIMTSNQEMITLREELKHIENYIVIQQLRFPNRLRMSIHEVDPFLDYPIAALTIQPFVENAIIHGFKNRKQMFHIEIKASRQSASSFKITIADNGEGFSPEVLEKLQRREPIVDEQRRSLGIGNVIERLQLLYGNKAAIEFHNRADHDEVVSGAVIEITFPIYEE</sequence>
<evidence type="ECO:0000256" key="8">
    <source>
        <dbReference type="ARBA" id="ARBA00022840"/>
    </source>
</evidence>
<evidence type="ECO:0000259" key="13">
    <source>
        <dbReference type="PROSITE" id="PS50885"/>
    </source>
</evidence>
<feature type="transmembrane region" description="Helical" evidence="12">
    <location>
        <begin position="274"/>
        <end position="297"/>
    </location>
</feature>
<evidence type="ECO:0000256" key="5">
    <source>
        <dbReference type="ARBA" id="ARBA00022692"/>
    </source>
</evidence>
<keyword evidence="5 12" id="KW-0812">Transmembrane</keyword>
<dbReference type="RefSeq" id="WP_213516329.1">
    <property type="nucleotide sequence ID" value="NZ_BOSE01000005.1"/>
</dbReference>
<dbReference type="SUPFAM" id="SSF55874">
    <property type="entry name" value="ATPase domain of HSP90 chaperone/DNA topoisomerase II/histidine kinase"/>
    <property type="match status" value="1"/>
</dbReference>
<dbReference type="InterPro" id="IPR036890">
    <property type="entry name" value="HATPase_C_sf"/>
</dbReference>
<dbReference type="GO" id="GO:0005524">
    <property type="term" value="F:ATP binding"/>
    <property type="evidence" value="ECO:0007669"/>
    <property type="project" value="UniProtKB-KW"/>
</dbReference>
<evidence type="ECO:0000256" key="11">
    <source>
        <dbReference type="ARBA" id="ARBA00023136"/>
    </source>
</evidence>
<dbReference type="EMBL" id="BOSE01000005">
    <property type="protein sequence ID" value="GIP17224.1"/>
    <property type="molecule type" value="Genomic_DNA"/>
</dbReference>
<dbReference type="GO" id="GO:0000155">
    <property type="term" value="F:phosphorelay sensor kinase activity"/>
    <property type="evidence" value="ECO:0007669"/>
    <property type="project" value="InterPro"/>
</dbReference>
<evidence type="ECO:0000256" key="3">
    <source>
        <dbReference type="ARBA" id="ARBA00022553"/>
    </source>
</evidence>
<dbReference type="Proteomes" id="UP000683139">
    <property type="component" value="Unassembled WGS sequence"/>
</dbReference>
<dbReference type="Pfam" id="PF06580">
    <property type="entry name" value="His_kinase"/>
    <property type="match status" value="1"/>
</dbReference>
<keyword evidence="9 12" id="KW-1133">Transmembrane helix</keyword>
<dbReference type="PANTHER" id="PTHR34220">
    <property type="entry name" value="SENSOR HISTIDINE KINASE YPDA"/>
    <property type="match status" value="1"/>
</dbReference>
<keyword evidence="15" id="KW-1185">Reference proteome</keyword>
<organism evidence="14 15">
    <name type="scientific">Paenibacillus montaniterrae</name>
    <dbReference type="NCBI Taxonomy" id="429341"/>
    <lineage>
        <taxon>Bacteria</taxon>
        <taxon>Bacillati</taxon>
        <taxon>Bacillota</taxon>
        <taxon>Bacilli</taxon>
        <taxon>Bacillales</taxon>
        <taxon>Paenibacillaceae</taxon>
        <taxon>Paenibacillus</taxon>
    </lineage>
</organism>
<keyword evidence="8" id="KW-0067">ATP-binding</keyword>
<dbReference type="InterPro" id="IPR003660">
    <property type="entry name" value="HAMP_dom"/>
</dbReference>
<comment type="caution">
    <text evidence="14">The sequence shown here is derived from an EMBL/GenBank/DDBJ whole genome shotgun (WGS) entry which is preliminary data.</text>
</comment>
<reference evidence="14" key="1">
    <citation type="submission" date="2021-03" db="EMBL/GenBank/DDBJ databases">
        <title>Antimicrobial resistance genes in bacteria isolated from Japanese honey, and their potential for conferring macrolide and lincosamide resistance in the American foulbrood pathogen Paenibacillus larvae.</title>
        <authorList>
            <person name="Okamoto M."/>
            <person name="Kumagai M."/>
            <person name="Kanamori H."/>
            <person name="Takamatsu D."/>
        </authorList>
    </citation>
    <scope>NUCLEOTIDE SEQUENCE</scope>
    <source>
        <strain evidence="14">J40TS1</strain>
    </source>
</reference>